<feature type="non-terminal residue" evidence="2">
    <location>
        <position position="1"/>
    </location>
</feature>
<organism evidence="2 3">
    <name type="scientific">Goodea atripinnis</name>
    <dbReference type="NCBI Taxonomy" id="208336"/>
    <lineage>
        <taxon>Eukaryota</taxon>
        <taxon>Metazoa</taxon>
        <taxon>Chordata</taxon>
        <taxon>Craniata</taxon>
        <taxon>Vertebrata</taxon>
        <taxon>Euteleostomi</taxon>
        <taxon>Actinopterygii</taxon>
        <taxon>Neopterygii</taxon>
        <taxon>Teleostei</taxon>
        <taxon>Neoteleostei</taxon>
        <taxon>Acanthomorphata</taxon>
        <taxon>Ovalentaria</taxon>
        <taxon>Atherinomorphae</taxon>
        <taxon>Cyprinodontiformes</taxon>
        <taxon>Goodeidae</taxon>
        <taxon>Goodea</taxon>
    </lineage>
</organism>
<dbReference type="Proteomes" id="UP001476798">
    <property type="component" value="Unassembled WGS sequence"/>
</dbReference>
<gene>
    <name evidence="2" type="ORF">GOODEAATRI_012801</name>
</gene>
<protein>
    <submittedName>
        <fullName evidence="2">Uncharacterized protein</fullName>
    </submittedName>
</protein>
<sequence length="50" mass="5818">LNQINPTSAWRFCCKYHILLSMRSNPSCRQHHGHHPPTRTLICSNHDGNH</sequence>
<name>A0ABV0NA67_9TELE</name>
<accession>A0ABV0NA67</accession>
<keyword evidence="3" id="KW-1185">Reference proteome</keyword>
<reference evidence="2 3" key="1">
    <citation type="submission" date="2021-06" db="EMBL/GenBank/DDBJ databases">
        <authorList>
            <person name="Palmer J.M."/>
        </authorList>
    </citation>
    <scope>NUCLEOTIDE SEQUENCE [LARGE SCALE GENOMIC DNA]</scope>
    <source>
        <strain evidence="2 3">GA_2019</strain>
        <tissue evidence="2">Muscle</tissue>
    </source>
</reference>
<feature type="region of interest" description="Disordered" evidence="1">
    <location>
        <begin position="28"/>
        <end position="50"/>
    </location>
</feature>
<comment type="caution">
    <text evidence="2">The sequence shown here is derived from an EMBL/GenBank/DDBJ whole genome shotgun (WGS) entry which is preliminary data.</text>
</comment>
<evidence type="ECO:0000256" key="1">
    <source>
        <dbReference type="SAM" id="MobiDB-lite"/>
    </source>
</evidence>
<evidence type="ECO:0000313" key="3">
    <source>
        <dbReference type="Proteomes" id="UP001476798"/>
    </source>
</evidence>
<proteinExistence type="predicted"/>
<evidence type="ECO:0000313" key="2">
    <source>
        <dbReference type="EMBL" id="MEQ2168293.1"/>
    </source>
</evidence>
<dbReference type="EMBL" id="JAHRIO010030819">
    <property type="protein sequence ID" value="MEQ2168293.1"/>
    <property type="molecule type" value="Genomic_DNA"/>
</dbReference>